<proteinExistence type="predicted"/>
<gene>
    <name evidence="1" type="ORF">NQ314_002901</name>
</gene>
<dbReference type="EMBL" id="JANEYF010000856">
    <property type="protein sequence ID" value="KAJ8967395.1"/>
    <property type="molecule type" value="Genomic_DNA"/>
</dbReference>
<organism evidence="1 2">
    <name type="scientific">Rhamnusium bicolor</name>
    <dbReference type="NCBI Taxonomy" id="1586634"/>
    <lineage>
        <taxon>Eukaryota</taxon>
        <taxon>Metazoa</taxon>
        <taxon>Ecdysozoa</taxon>
        <taxon>Arthropoda</taxon>
        <taxon>Hexapoda</taxon>
        <taxon>Insecta</taxon>
        <taxon>Pterygota</taxon>
        <taxon>Neoptera</taxon>
        <taxon>Endopterygota</taxon>
        <taxon>Coleoptera</taxon>
        <taxon>Polyphaga</taxon>
        <taxon>Cucujiformia</taxon>
        <taxon>Chrysomeloidea</taxon>
        <taxon>Cerambycidae</taxon>
        <taxon>Lepturinae</taxon>
        <taxon>Rhagiini</taxon>
        <taxon>Rhamnusium</taxon>
    </lineage>
</organism>
<protein>
    <submittedName>
        <fullName evidence="1">Uncharacterized protein</fullName>
    </submittedName>
</protein>
<reference evidence="1" key="1">
    <citation type="journal article" date="2023" name="Insect Mol. Biol.">
        <title>Genome sequencing provides insights into the evolution of gene families encoding plant cell wall-degrading enzymes in longhorned beetles.</title>
        <authorList>
            <person name="Shin N.R."/>
            <person name="Okamura Y."/>
            <person name="Kirsch R."/>
            <person name="Pauchet Y."/>
        </authorList>
    </citation>
    <scope>NUCLEOTIDE SEQUENCE</scope>
    <source>
        <strain evidence="1">RBIC_L_NR</strain>
    </source>
</reference>
<evidence type="ECO:0000313" key="1">
    <source>
        <dbReference type="EMBL" id="KAJ8967395.1"/>
    </source>
</evidence>
<sequence length="110" mass="12534">MLTPLSCPPAMRFITTYRHNKQYRYLLRGDSEGYVLVWNIPDISTAQLQEIQHQKPPQPVVMPATVTTSLTEAWASVNPSPIGILDQLEKQEGQCKQFISINVALNIYYK</sequence>
<dbReference type="Proteomes" id="UP001162156">
    <property type="component" value="Unassembled WGS sequence"/>
</dbReference>
<name>A0AAV8ZQ36_9CUCU</name>
<dbReference type="AlphaFoldDB" id="A0AAV8ZQ36"/>
<keyword evidence="2" id="KW-1185">Reference proteome</keyword>
<evidence type="ECO:0000313" key="2">
    <source>
        <dbReference type="Proteomes" id="UP001162156"/>
    </source>
</evidence>
<accession>A0AAV8ZQ36</accession>
<comment type="caution">
    <text evidence="1">The sequence shown here is derived from an EMBL/GenBank/DDBJ whole genome shotgun (WGS) entry which is preliminary data.</text>
</comment>